<dbReference type="Proteomes" id="UP000276133">
    <property type="component" value="Unassembled WGS sequence"/>
</dbReference>
<dbReference type="AlphaFoldDB" id="A0A3M7RE83"/>
<gene>
    <name evidence="1" type="ORF">BpHYR1_045771</name>
</gene>
<dbReference type="OrthoDB" id="28186at2759"/>
<protein>
    <submittedName>
        <fullName evidence="1">Uncharacterized protein</fullName>
    </submittedName>
</protein>
<dbReference type="EMBL" id="REGN01003643">
    <property type="protein sequence ID" value="RNA21568.1"/>
    <property type="molecule type" value="Genomic_DNA"/>
</dbReference>
<comment type="caution">
    <text evidence="1">The sequence shown here is derived from an EMBL/GenBank/DDBJ whole genome shotgun (WGS) entry which is preliminary data.</text>
</comment>
<reference evidence="1 2" key="1">
    <citation type="journal article" date="2018" name="Sci. Rep.">
        <title>Genomic signatures of local adaptation to the degree of environmental predictability in rotifers.</title>
        <authorList>
            <person name="Franch-Gras L."/>
            <person name="Hahn C."/>
            <person name="Garcia-Roger E.M."/>
            <person name="Carmona M.J."/>
            <person name="Serra M."/>
            <person name="Gomez A."/>
        </authorList>
    </citation>
    <scope>NUCLEOTIDE SEQUENCE [LARGE SCALE GENOMIC DNA]</scope>
    <source>
        <strain evidence="1">HYR1</strain>
    </source>
</reference>
<proteinExistence type="predicted"/>
<accession>A0A3M7RE83</accession>
<keyword evidence="2" id="KW-1185">Reference proteome</keyword>
<sequence>MHRHSLLDLPMVDMPDRIVVHLFAEESRIVRIYLISNKQDLGKVSLSLNKNITKIFQLIFIFEIFLVLGQSYICETAKGIDEQKQQQPPPKK</sequence>
<organism evidence="1 2">
    <name type="scientific">Brachionus plicatilis</name>
    <name type="common">Marine rotifer</name>
    <name type="synonym">Brachionus muelleri</name>
    <dbReference type="NCBI Taxonomy" id="10195"/>
    <lineage>
        <taxon>Eukaryota</taxon>
        <taxon>Metazoa</taxon>
        <taxon>Spiralia</taxon>
        <taxon>Gnathifera</taxon>
        <taxon>Rotifera</taxon>
        <taxon>Eurotatoria</taxon>
        <taxon>Monogononta</taxon>
        <taxon>Pseudotrocha</taxon>
        <taxon>Ploima</taxon>
        <taxon>Brachionidae</taxon>
        <taxon>Brachionus</taxon>
    </lineage>
</organism>
<evidence type="ECO:0000313" key="1">
    <source>
        <dbReference type="EMBL" id="RNA21568.1"/>
    </source>
</evidence>
<name>A0A3M7RE83_BRAPC</name>
<evidence type="ECO:0000313" key="2">
    <source>
        <dbReference type="Proteomes" id="UP000276133"/>
    </source>
</evidence>